<evidence type="ECO:0000313" key="1">
    <source>
        <dbReference type="EMBL" id="BCZ82694.1"/>
    </source>
</evidence>
<keyword evidence="2" id="KW-1185">Reference proteome</keyword>
<name>A0ABM7TUC6_9BURK</name>
<accession>A0ABM7TUC6</accession>
<evidence type="ECO:0000313" key="2">
    <source>
        <dbReference type="Proteomes" id="UP001319874"/>
    </source>
</evidence>
<dbReference type="EMBL" id="AP024957">
    <property type="protein sequence ID" value="BCZ82694.1"/>
    <property type="molecule type" value="Genomic_DNA"/>
</dbReference>
<reference evidence="1 2" key="1">
    <citation type="journal article" date="2022" name="Front. Microbiol.">
        <title>Identification and characterization of a novel class of self-sufficient cytochrome P450 hydroxylase involved in cyclohexanecarboxylate degradation in Paraburkholderia terrae strain KU-64.</title>
        <authorList>
            <person name="Yamamoto T."/>
            <person name="Hasegawa Y."/>
            <person name="Iwaki H."/>
        </authorList>
    </citation>
    <scope>NUCLEOTIDE SEQUENCE [LARGE SCALE GENOMIC DNA]</scope>
    <source>
        <strain evidence="1 2">KU-64</strain>
    </source>
</reference>
<organism evidence="1 2">
    <name type="scientific">Paraburkholderia terrae</name>
    <dbReference type="NCBI Taxonomy" id="311230"/>
    <lineage>
        <taxon>Bacteria</taxon>
        <taxon>Pseudomonadati</taxon>
        <taxon>Pseudomonadota</taxon>
        <taxon>Betaproteobacteria</taxon>
        <taxon>Burkholderiales</taxon>
        <taxon>Burkholderiaceae</taxon>
        <taxon>Paraburkholderia</taxon>
    </lineage>
</organism>
<dbReference type="Proteomes" id="UP001319874">
    <property type="component" value="Chromosome 3"/>
</dbReference>
<sequence length="132" mass="15006">MRFNAAYHVARNEPFPAKSQSAARWDRKARCPRRERFDLHPVDPWSRGATRPAIPLIGETRAFDGGWRQACPGNHACDCKMRVTVEAPANMPRAFLSTNVVPPRLPPDLIDHCRFYASAKCRPKIRSDSSFM</sequence>
<protein>
    <submittedName>
        <fullName evidence="1">Uncharacterized protein</fullName>
    </submittedName>
</protein>
<proteinExistence type="predicted"/>
<gene>
    <name evidence="1" type="ORF">PTKU64_63690</name>
</gene>